<dbReference type="AlphaFoldDB" id="A0A368XJU9"/>
<gene>
    <name evidence="1" type="ORF">DES41_10921</name>
</gene>
<name>A0A368XJU9_9BURK</name>
<accession>A0A368XJU9</accession>
<keyword evidence="2" id="KW-1185">Reference proteome</keyword>
<dbReference type="OrthoDB" id="9153806at2"/>
<evidence type="ECO:0000313" key="2">
    <source>
        <dbReference type="Proteomes" id="UP000252884"/>
    </source>
</evidence>
<dbReference type="EMBL" id="QPJK01000009">
    <property type="protein sequence ID" value="RCW67298.1"/>
    <property type="molecule type" value="Genomic_DNA"/>
</dbReference>
<comment type="caution">
    <text evidence="1">The sequence shown here is derived from an EMBL/GenBank/DDBJ whole genome shotgun (WGS) entry which is preliminary data.</text>
</comment>
<reference evidence="1 2" key="1">
    <citation type="submission" date="2018-07" db="EMBL/GenBank/DDBJ databases">
        <title>Genomic Encyclopedia of Type Strains, Phase IV (KMG-IV): sequencing the most valuable type-strain genomes for metagenomic binning, comparative biology and taxonomic classification.</title>
        <authorList>
            <person name="Goeker M."/>
        </authorList>
    </citation>
    <scope>NUCLEOTIDE SEQUENCE [LARGE SCALE GENOMIC DNA]</scope>
    <source>
        <strain evidence="1 2">DSM 21634</strain>
    </source>
</reference>
<sequence>MAQKAQITGKVEYREGDGPLIPIRKGPVEVTTTAQDATLSWHDDGGEVRSSTAMPIADFKRYLSEGAIQLDA</sequence>
<dbReference type="RefSeq" id="WP_114470822.1">
    <property type="nucleotide sequence ID" value="NZ_QPJK01000009.1"/>
</dbReference>
<evidence type="ECO:0000313" key="1">
    <source>
        <dbReference type="EMBL" id="RCW67298.1"/>
    </source>
</evidence>
<dbReference type="Proteomes" id="UP000252884">
    <property type="component" value="Unassembled WGS sequence"/>
</dbReference>
<proteinExistence type="predicted"/>
<organism evidence="1 2">
    <name type="scientific">Pseudorhodoferax soli</name>
    <dbReference type="NCBI Taxonomy" id="545864"/>
    <lineage>
        <taxon>Bacteria</taxon>
        <taxon>Pseudomonadati</taxon>
        <taxon>Pseudomonadota</taxon>
        <taxon>Betaproteobacteria</taxon>
        <taxon>Burkholderiales</taxon>
        <taxon>Comamonadaceae</taxon>
    </lineage>
</organism>
<protein>
    <submittedName>
        <fullName evidence="1">Uncharacterized protein</fullName>
    </submittedName>
</protein>